<feature type="chain" id="PRO_5013193542" description="DUF4136 domain-containing protein" evidence="1">
    <location>
        <begin position="18"/>
        <end position="146"/>
    </location>
</feature>
<comment type="caution">
    <text evidence="2">The sequence shown here is derived from an EMBL/GenBank/DDBJ whole genome shotgun (WGS) entry which is preliminary data.</text>
</comment>
<protein>
    <recommendedName>
        <fullName evidence="4">DUF4136 domain-containing protein</fullName>
    </recommendedName>
</protein>
<feature type="signal peptide" evidence="1">
    <location>
        <begin position="1"/>
        <end position="17"/>
    </location>
</feature>
<name>A0A271IYA4_9BACT</name>
<dbReference type="OrthoDB" id="1524722at2"/>
<evidence type="ECO:0000313" key="2">
    <source>
        <dbReference type="EMBL" id="PAP76236.1"/>
    </source>
</evidence>
<dbReference type="RefSeq" id="WP_095509884.1">
    <property type="nucleotide sequence ID" value="NZ_MQWD01000001.1"/>
</dbReference>
<organism evidence="2 3">
    <name type="scientific">Rubrivirga marina</name>
    <dbReference type="NCBI Taxonomy" id="1196024"/>
    <lineage>
        <taxon>Bacteria</taxon>
        <taxon>Pseudomonadati</taxon>
        <taxon>Rhodothermota</taxon>
        <taxon>Rhodothermia</taxon>
        <taxon>Rhodothermales</taxon>
        <taxon>Rubricoccaceae</taxon>
        <taxon>Rubrivirga</taxon>
    </lineage>
</organism>
<gene>
    <name evidence="2" type="ORF">BSZ37_07160</name>
</gene>
<dbReference type="PROSITE" id="PS51257">
    <property type="entry name" value="PROKAR_LIPOPROTEIN"/>
    <property type="match status" value="1"/>
</dbReference>
<dbReference type="EMBL" id="MQWD01000001">
    <property type="protein sequence ID" value="PAP76236.1"/>
    <property type="molecule type" value="Genomic_DNA"/>
</dbReference>
<sequence>MVRVLVLLSVLALTACAPRLSPPYRDYEVRAEPSDVTTLLQEAASDAGWALAESLDPAVVTTAPRQVASGLGSRTDAVLDLVPLDGGFVRVYVRAEKRSWLGGRTKVYALDGDLRRSVLGPLSTALSERGLVPLGTPRDRDEDATE</sequence>
<keyword evidence="1" id="KW-0732">Signal</keyword>
<reference evidence="2 3" key="1">
    <citation type="submission" date="2016-11" db="EMBL/GenBank/DDBJ databases">
        <title>Study of marine rhodopsin-containing bacteria.</title>
        <authorList>
            <person name="Yoshizawa S."/>
            <person name="Kumagai Y."/>
            <person name="Kogure K."/>
        </authorList>
    </citation>
    <scope>NUCLEOTIDE SEQUENCE [LARGE SCALE GENOMIC DNA]</scope>
    <source>
        <strain evidence="2 3">SAORIC-28</strain>
    </source>
</reference>
<keyword evidence="3" id="KW-1185">Reference proteome</keyword>
<proteinExistence type="predicted"/>
<evidence type="ECO:0008006" key="4">
    <source>
        <dbReference type="Google" id="ProtNLM"/>
    </source>
</evidence>
<dbReference type="Proteomes" id="UP000216339">
    <property type="component" value="Unassembled WGS sequence"/>
</dbReference>
<accession>A0A271IYA4</accession>
<evidence type="ECO:0000313" key="3">
    <source>
        <dbReference type="Proteomes" id="UP000216339"/>
    </source>
</evidence>
<evidence type="ECO:0000256" key="1">
    <source>
        <dbReference type="SAM" id="SignalP"/>
    </source>
</evidence>
<dbReference type="AlphaFoldDB" id="A0A271IYA4"/>